<accession>A0ABX4HT67</accession>
<dbReference type="EMBL" id="NSGH01000009">
    <property type="protein sequence ID" value="PBB05741.1"/>
    <property type="molecule type" value="Genomic_DNA"/>
</dbReference>
<sequence length="80" mass="9217">MHKPQTKQCNGCSVEKPLTHFYGDKTQKDGHMRKCKECQRTYDQQRAGTLRRKARLATKDANRNHAGTLSFYDVAFVISD</sequence>
<name>A0ABX4HT67_9BACI</name>
<evidence type="ECO:0008006" key="3">
    <source>
        <dbReference type="Google" id="ProtNLM"/>
    </source>
</evidence>
<comment type="caution">
    <text evidence="1">The sequence shown here is derived from an EMBL/GenBank/DDBJ whole genome shotgun (WGS) entry which is preliminary data.</text>
</comment>
<evidence type="ECO:0000313" key="2">
    <source>
        <dbReference type="Proteomes" id="UP000217561"/>
    </source>
</evidence>
<gene>
    <name evidence="1" type="ORF">CKW00_07000</name>
</gene>
<dbReference type="Proteomes" id="UP000217561">
    <property type="component" value="Unassembled WGS sequence"/>
</dbReference>
<organism evidence="1 2">
    <name type="scientific">Salimicrobium humidisoli</name>
    <dbReference type="NCBI Taxonomy" id="2029857"/>
    <lineage>
        <taxon>Bacteria</taxon>
        <taxon>Bacillati</taxon>
        <taxon>Bacillota</taxon>
        <taxon>Bacilli</taxon>
        <taxon>Bacillales</taxon>
        <taxon>Bacillaceae</taxon>
        <taxon>Salimicrobium</taxon>
    </lineage>
</organism>
<evidence type="ECO:0000313" key="1">
    <source>
        <dbReference type="EMBL" id="PBB05741.1"/>
    </source>
</evidence>
<protein>
    <recommendedName>
        <fullName evidence="3">HNH endonuclease</fullName>
    </recommendedName>
</protein>
<proteinExistence type="predicted"/>
<keyword evidence="2" id="KW-1185">Reference proteome</keyword>
<reference evidence="1 2" key="1">
    <citation type="submission" date="2017-08" db="EMBL/GenBank/DDBJ databases">
        <title>Salimicrobium alkalisoli sp. nov., isolated from saline alkaline soil.</title>
        <authorList>
            <person name="Zhang G."/>
            <person name="Xiong Q."/>
        </authorList>
    </citation>
    <scope>NUCLEOTIDE SEQUENCE [LARGE SCALE GENOMIC DNA]</scope>
    <source>
        <strain evidence="1 2">WN024</strain>
    </source>
</reference>